<feature type="domain" description="FYVE-type" evidence="12">
    <location>
        <begin position="1112"/>
        <end position="1171"/>
    </location>
</feature>
<feature type="region of interest" description="Disordered" evidence="9">
    <location>
        <begin position="103"/>
        <end position="123"/>
    </location>
</feature>
<dbReference type="PANTHER" id="PTHR12673:SF13">
    <property type="entry name" value="FYVE, RHOGEF AND PH DOMAIN-CONTAINING PROTEIN 5"/>
    <property type="match status" value="1"/>
</dbReference>
<keyword evidence="4" id="KW-0479">Metal-binding</keyword>
<proteinExistence type="predicted"/>
<feature type="domain" description="PH" evidence="10">
    <location>
        <begin position="1224"/>
        <end position="1311"/>
    </location>
</feature>
<evidence type="ECO:0000259" key="11">
    <source>
        <dbReference type="PROSITE" id="PS50010"/>
    </source>
</evidence>
<dbReference type="CDD" id="cd13237">
    <property type="entry name" value="PH2_FGD5_FGD6"/>
    <property type="match status" value="1"/>
</dbReference>
<evidence type="ECO:0000256" key="8">
    <source>
        <dbReference type="PROSITE-ProRule" id="PRU00091"/>
    </source>
</evidence>
<evidence type="ECO:0000256" key="3">
    <source>
        <dbReference type="ARBA" id="ARBA00022658"/>
    </source>
</evidence>
<gene>
    <name evidence="13" type="ORF">MMEN_LOCUS16408</name>
</gene>
<name>A0A8S4BLK4_9TELE</name>
<evidence type="ECO:0000256" key="2">
    <source>
        <dbReference type="ARBA" id="ARBA00022490"/>
    </source>
</evidence>
<feature type="domain" description="DH" evidence="11">
    <location>
        <begin position="826"/>
        <end position="935"/>
    </location>
</feature>
<dbReference type="InterPro" id="IPR011993">
    <property type="entry name" value="PH-like_dom_sf"/>
</dbReference>
<dbReference type="InterPro" id="IPR035899">
    <property type="entry name" value="DBL_dom_sf"/>
</dbReference>
<feature type="non-terminal residue" evidence="13">
    <location>
        <position position="1311"/>
    </location>
</feature>
<dbReference type="InterPro" id="IPR001849">
    <property type="entry name" value="PH_domain"/>
</dbReference>
<evidence type="ECO:0000259" key="10">
    <source>
        <dbReference type="PROSITE" id="PS50003"/>
    </source>
</evidence>
<dbReference type="InterPro" id="IPR000219">
    <property type="entry name" value="DH_dom"/>
</dbReference>
<dbReference type="Gene3D" id="3.30.40.10">
    <property type="entry name" value="Zinc/RING finger domain, C3HC4 (zinc finger)"/>
    <property type="match status" value="1"/>
</dbReference>
<protein>
    <submittedName>
        <fullName evidence="13">(Atlantic silverside) hypothetical protein</fullName>
    </submittedName>
</protein>
<evidence type="ECO:0000313" key="13">
    <source>
        <dbReference type="EMBL" id="CAG5981617.1"/>
    </source>
</evidence>
<dbReference type="Gene3D" id="2.30.29.30">
    <property type="entry name" value="Pleckstrin-homology domain (PH domain)/Phosphotyrosine-binding domain (PTB)"/>
    <property type="match status" value="2"/>
</dbReference>
<keyword evidence="7" id="KW-0206">Cytoskeleton</keyword>
<keyword evidence="5 8" id="KW-0863">Zinc-finger</keyword>
<dbReference type="SUPFAM" id="SSF48065">
    <property type="entry name" value="DBL homology domain (DH-domain)"/>
    <property type="match status" value="1"/>
</dbReference>
<dbReference type="InterPro" id="IPR000306">
    <property type="entry name" value="Znf_FYVE"/>
</dbReference>
<dbReference type="Gene3D" id="1.20.900.10">
    <property type="entry name" value="Dbl homology (DH) domain"/>
    <property type="match status" value="1"/>
</dbReference>
<reference evidence="13" key="1">
    <citation type="submission" date="2021-05" db="EMBL/GenBank/DDBJ databases">
        <authorList>
            <person name="Tigano A."/>
        </authorList>
    </citation>
    <scope>NUCLEOTIDE SEQUENCE</scope>
</reference>
<dbReference type="PANTHER" id="PTHR12673">
    <property type="entry name" value="FACIOGENITAL DYSPLASIA PROTEIN"/>
    <property type="match status" value="1"/>
</dbReference>
<dbReference type="GO" id="GO:0005856">
    <property type="term" value="C:cytoskeleton"/>
    <property type="evidence" value="ECO:0007669"/>
    <property type="project" value="UniProtKB-SubCell"/>
</dbReference>
<evidence type="ECO:0000256" key="7">
    <source>
        <dbReference type="ARBA" id="ARBA00023212"/>
    </source>
</evidence>
<dbReference type="SMART" id="SM00233">
    <property type="entry name" value="PH"/>
    <property type="match status" value="2"/>
</dbReference>
<evidence type="ECO:0000256" key="4">
    <source>
        <dbReference type="ARBA" id="ARBA00022723"/>
    </source>
</evidence>
<dbReference type="GO" id="GO:0008270">
    <property type="term" value="F:zinc ion binding"/>
    <property type="evidence" value="ECO:0007669"/>
    <property type="project" value="UniProtKB-KW"/>
</dbReference>
<dbReference type="SMART" id="SM00064">
    <property type="entry name" value="FYVE"/>
    <property type="match status" value="1"/>
</dbReference>
<dbReference type="Pfam" id="PF00169">
    <property type="entry name" value="PH"/>
    <property type="match status" value="2"/>
</dbReference>
<dbReference type="PROSITE" id="PS50010">
    <property type="entry name" value="DH_2"/>
    <property type="match status" value="1"/>
</dbReference>
<evidence type="ECO:0000256" key="5">
    <source>
        <dbReference type="ARBA" id="ARBA00022771"/>
    </source>
</evidence>
<dbReference type="GO" id="GO:0005737">
    <property type="term" value="C:cytoplasm"/>
    <property type="evidence" value="ECO:0007669"/>
    <property type="project" value="TreeGrafter"/>
</dbReference>
<accession>A0A8S4BLK4</accession>
<evidence type="ECO:0000313" key="14">
    <source>
        <dbReference type="Proteomes" id="UP000677803"/>
    </source>
</evidence>
<feature type="domain" description="PH" evidence="10">
    <location>
        <begin position="984"/>
        <end position="1078"/>
    </location>
</feature>
<dbReference type="EMBL" id="CAJRST010033334">
    <property type="protein sequence ID" value="CAG5981617.1"/>
    <property type="molecule type" value="Genomic_DNA"/>
</dbReference>
<evidence type="ECO:0000259" key="12">
    <source>
        <dbReference type="PROSITE" id="PS50178"/>
    </source>
</evidence>
<feature type="compositionally biased region" description="Basic and acidic residues" evidence="9">
    <location>
        <begin position="106"/>
        <end position="123"/>
    </location>
</feature>
<comment type="subcellular location">
    <subcellularLocation>
        <location evidence="1">Cytoplasm</location>
        <location evidence="1">Cytoskeleton</location>
    </subcellularLocation>
</comment>
<dbReference type="SUPFAM" id="SSF50729">
    <property type="entry name" value="PH domain-like"/>
    <property type="match status" value="2"/>
</dbReference>
<keyword evidence="3" id="KW-0344">Guanine-nucleotide releasing factor</keyword>
<feature type="compositionally biased region" description="Low complexity" evidence="9">
    <location>
        <begin position="415"/>
        <end position="430"/>
    </location>
</feature>
<feature type="region of interest" description="Disordered" evidence="9">
    <location>
        <begin position="415"/>
        <end position="440"/>
    </location>
</feature>
<dbReference type="Proteomes" id="UP000677803">
    <property type="component" value="Unassembled WGS sequence"/>
</dbReference>
<dbReference type="InterPro" id="IPR017455">
    <property type="entry name" value="Znf_FYVE-rel"/>
</dbReference>
<dbReference type="Pfam" id="PF01363">
    <property type="entry name" value="FYVE"/>
    <property type="match status" value="1"/>
</dbReference>
<dbReference type="InterPro" id="IPR051092">
    <property type="entry name" value="FYVE_RhoGEF_PH"/>
</dbReference>
<keyword evidence="14" id="KW-1185">Reference proteome</keyword>
<dbReference type="GO" id="GO:0005085">
    <property type="term" value="F:guanyl-nucleotide exchange factor activity"/>
    <property type="evidence" value="ECO:0007669"/>
    <property type="project" value="UniProtKB-KW"/>
</dbReference>
<organism evidence="13 14">
    <name type="scientific">Menidia menidia</name>
    <name type="common">Atlantic silverside</name>
    <dbReference type="NCBI Taxonomy" id="238744"/>
    <lineage>
        <taxon>Eukaryota</taxon>
        <taxon>Metazoa</taxon>
        <taxon>Chordata</taxon>
        <taxon>Craniata</taxon>
        <taxon>Vertebrata</taxon>
        <taxon>Euteleostomi</taxon>
        <taxon>Actinopterygii</taxon>
        <taxon>Neopterygii</taxon>
        <taxon>Teleostei</taxon>
        <taxon>Neoteleostei</taxon>
        <taxon>Acanthomorphata</taxon>
        <taxon>Ovalentaria</taxon>
        <taxon>Atherinomorphae</taxon>
        <taxon>Atheriniformes</taxon>
        <taxon>Atherinopsidae</taxon>
        <taxon>Menidiinae</taxon>
        <taxon>Menidia</taxon>
    </lineage>
</organism>
<dbReference type="PROSITE" id="PS50178">
    <property type="entry name" value="ZF_FYVE"/>
    <property type="match status" value="1"/>
</dbReference>
<feature type="non-terminal residue" evidence="13">
    <location>
        <position position="1"/>
    </location>
</feature>
<sequence>CTKPSVAPKPRFVCHANLKLSSPLSSRARGPKPFIAPKPRVTDLLNGNQEEFSDGSAITSDGEVEEDRETLNGRNEVIIDTVSTEKQHATNIFKCTRTDVQTVSKRHPEREEAKEENKEREEEDVIKKMNDNWRITKEADCLETLWVSDARLKADLEEVEVRTDADVTEDMGYEVCDAGEALADTDGLSVGSISVNSADEDARYYSAYSQDAKQEKLQIRQDGTADDLTESLTEELPGILVKGNITEDDEEEEKEEEAGLGCGFTCNILQLKCGYRMNEKGEKWYENQDQNCDSKRRHADSEEEKAHEPFYICSTDIISRELRPETTLTVTSLPSLNGIGVAARKCEKREENGQIEDYLGGSDEYSKSHDNDIKVSLIPSVQTEDDKPEEVEDVLNELDCPLRFRQVIVSVPTDTDTSLTSSLSGSQLLSPNDSDVFRDEDDLDGHIVPFLDETTEMEQDTSDEHVYEEPGQDLHAKNFFLLDRKTTGIRSQSLSHRITNNVEDVGVQLLQKSYKSGFGQPALSSSPMLSSTRHKSYSKPHYLALYPRSISMEGKDTSLCVYRDGSLGQRQRDAVCPSESFSPLSSSALSTPTSLVDIPPPFELAYITKKPITKSSPSLLTGGDLSDKSRKKKSSLKRFLMLKFGRKADNKPRVDIKPTSCESSAGYNHRTASRLLDLDRRSVSSSPQMSSRLVNRPQVSPELTSTFLFYEESKRKGNSVAFLNRSVVRVESFEDRSRVPFIPLPLTKPRSISFPNTDTSDYENVPAISSDYENVQVPQRRPVRQLPLTDFFDRPGRVLSAANETDGYVDMSSLPGFEAKPQSPEQESERHVKTLKLLQEDFREAVGSAVGDEGQLVLDDERLREILNELPDIYKLHRKILTELENRVRHWEDSQKIADIFLSRKAEFLVFTTYIGHYDRSINYLNNLSPDSREYEDTQAAVVIVSDIGDQVNDSLKNGENLLRLINIAYSVRGQRDLLHPDRVFVKEGTLMKVSRKSRQPRHLFLMNDVLLYTYPQQDGKYRLKNTLPLTGLKVSKPIIDNAHNALKIEGTDISIVLTASSFLEREDWFYTLNRTVNEHTRGSVPVNSCTGEVRDRLRLSLGEKAPTMVPVSQVMMCMNCTADFSLTLRRHHCHGCGRIVCRSCSRNKYPLKYMKDRMAKVCDHCYNELKKGGDVSALTGKDSPRMNRSSRPLSSVFQNIHPPSIWRHRKGTVTFNQMTVSEEGSISGSLQRSKKSKRNWKRLWFLLKDKVLYTYRAQEEKVAAESLPLLGFTVKLPDKQWGQEEANVFQLYHKNTLYYTFKAEDNFTAQ</sequence>
<evidence type="ECO:0000256" key="1">
    <source>
        <dbReference type="ARBA" id="ARBA00004245"/>
    </source>
</evidence>
<evidence type="ECO:0000256" key="6">
    <source>
        <dbReference type="ARBA" id="ARBA00022833"/>
    </source>
</evidence>
<dbReference type="Pfam" id="PF00621">
    <property type="entry name" value="RhoGEF"/>
    <property type="match status" value="1"/>
</dbReference>
<keyword evidence="2" id="KW-0963">Cytoplasm</keyword>
<evidence type="ECO:0000256" key="9">
    <source>
        <dbReference type="SAM" id="MobiDB-lite"/>
    </source>
</evidence>
<comment type="caution">
    <text evidence="13">The sequence shown here is derived from an EMBL/GenBank/DDBJ whole genome shotgun (WGS) entry which is preliminary data.</text>
</comment>
<dbReference type="InterPro" id="IPR013083">
    <property type="entry name" value="Znf_RING/FYVE/PHD"/>
</dbReference>
<dbReference type="OrthoDB" id="245697at2759"/>
<dbReference type="PROSITE" id="PS50003">
    <property type="entry name" value="PH_DOMAIN"/>
    <property type="match status" value="2"/>
</dbReference>
<keyword evidence="6" id="KW-0862">Zinc</keyword>